<comment type="caution">
    <text evidence="1">The sequence shown here is derived from an EMBL/GenBank/DDBJ whole genome shotgun (WGS) entry which is preliminary data.</text>
</comment>
<evidence type="ECO:0000313" key="1">
    <source>
        <dbReference type="EMBL" id="KAJ8464304.1"/>
    </source>
</evidence>
<accession>A0AAV8Q5X6</accession>
<keyword evidence="2" id="KW-1185">Reference proteome</keyword>
<proteinExistence type="predicted"/>
<gene>
    <name evidence="1" type="ORF">OPV22_026856</name>
</gene>
<name>A0AAV8Q5X6_ENSVE</name>
<dbReference type="Proteomes" id="UP001222027">
    <property type="component" value="Unassembled WGS sequence"/>
</dbReference>
<reference evidence="1 2" key="1">
    <citation type="submission" date="2022-12" db="EMBL/GenBank/DDBJ databases">
        <title>Chromosome-scale assembly of the Ensete ventricosum genome.</title>
        <authorList>
            <person name="Dussert Y."/>
            <person name="Stocks J."/>
            <person name="Wendawek A."/>
            <person name="Woldeyes F."/>
            <person name="Nichols R.A."/>
            <person name="Borrell J.S."/>
        </authorList>
    </citation>
    <scope>NUCLEOTIDE SEQUENCE [LARGE SCALE GENOMIC DNA]</scope>
    <source>
        <strain evidence="2">cv. Maze</strain>
        <tissue evidence="1">Seeds</tissue>
    </source>
</reference>
<organism evidence="1 2">
    <name type="scientific">Ensete ventricosum</name>
    <name type="common">Abyssinian banana</name>
    <name type="synonym">Musa ensete</name>
    <dbReference type="NCBI Taxonomy" id="4639"/>
    <lineage>
        <taxon>Eukaryota</taxon>
        <taxon>Viridiplantae</taxon>
        <taxon>Streptophyta</taxon>
        <taxon>Embryophyta</taxon>
        <taxon>Tracheophyta</taxon>
        <taxon>Spermatophyta</taxon>
        <taxon>Magnoliopsida</taxon>
        <taxon>Liliopsida</taxon>
        <taxon>Zingiberales</taxon>
        <taxon>Musaceae</taxon>
        <taxon>Ensete</taxon>
    </lineage>
</organism>
<sequence length="101" mass="11599">MEKVNKDEFSWEAVKMIRRSTSLDYEADCAKKMMCFSMMQNEAILRACAEPYSKSYRQEPTASPAVAVFLIEDQIFDMLEFGSNGWLNVHASMHLLNKSCC</sequence>
<dbReference type="AlphaFoldDB" id="A0AAV8Q5X6"/>
<evidence type="ECO:0000313" key="2">
    <source>
        <dbReference type="Proteomes" id="UP001222027"/>
    </source>
</evidence>
<protein>
    <submittedName>
        <fullName evidence="1">Uncharacterized protein</fullName>
    </submittedName>
</protein>
<dbReference type="EMBL" id="JAQQAF010000008">
    <property type="protein sequence ID" value="KAJ8464304.1"/>
    <property type="molecule type" value="Genomic_DNA"/>
</dbReference>